<comment type="caution">
    <text evidence="6">The sequence shown here is derived from an EMBL/GenBank/DDBJ whole genome shotgun (WGS) entry which is preliminary data.</text>
</comment>
<evidence type="ECO:0000256" key="1">
    <source>
        <dbReference type="ARBA" id="ARBA00001946"/>
    </source>
</evidence>
<dbReference type="EMBL" id="JADGMQ010000007">
    <property type="protein sequence ID" value="MBI1621207.1"/>
    <property type="molecule type" value="Genomic_DNA"/>
</dbReference>
<dbReference type="PANTHER" id="PTHR12629:SF0">
    <property type="entry name" value="DIPHOSPHOINOSITOL-POLYPHOSPHATE DIPHOSPHATASE"/>
    <property type="match status" value="1"/>
</dbReference>
<evidence type="ECO:0000259" key="5">
    <source>
        <dbReference type="PROSITE" id="PS51462"/>
    </source>
</evidence>
<dbReference type="Pfam" id="PF00293">
    <property type="entry name" value="NUDIX"/>
    <property type="match status" value="1"/>
</dbReference>
<keyword evidence="3 6" id="KW-0378">Hydrolase</keyword>
<dbReference type="PROSITE" id="PS51462">
    <property type="entry name" value="NUDIX"/>
    <property type="match status" value="1"/>
</dbReference>
<dbReference type="CDD" id="cd04666">
    <property type="entry name" value="NUDIX_DIPP2_like_Nudt4"/>
    <property type="match status" value="1"/>
</dbReference>
<evidence type="ECO:0000256" key="4">
    <source>
        <dbReference type="ARBA" id="ARBA00022842"/>
    </source>
</evidence>
<dbReference type="Gene3D" id="3.90.79.10">
    <property type="entry name" value="Nucleoside Triphosphate Pyrophosphohydrolase"/>
    <property type="match status" value="1"/>
</dbReference>
<evidence type="ECO:0000256" key="3">
    <source>
        <dbReference type="ARBA" id="ARBA00022801"/>
    </source>
</evidence>
<reference evidence="6 7" key="1">
    <citation type="submission" date="2020-10" db="EMBL/GenBank/DDBJ databases">
        <title>Aquamicrobium zhengzhouensis sp. nov., a exopolysaccharide producing bacterium isolated from farmland soil.</title>
        <authorList>
            <person name="Wang X."/>
        </authorList>
    </citation>
    <scope>NUCLEOTIDE SEQUENCE [LARGE SCALE GENOMIC DNA]</scope>
    <source>
        <strain evidence="7">cd-1</strain>
    </source>
</reference>
<dbReference type="Proteomes" id="UP000601789">
    <property type="component" value="Unassembled WGS sequence"/>
</dbReference>
<dbReference type="SUPFAM" id="SSF55811">
    <property type="entry name" value="Nudix"/>
    <property type="match status" value="1"/>
</dbReference>
<evidence type="ECO:0000313" key="7">
    <source>
        <dbReference type="Proteomes" id="UP000601789"/>
    </source>
</evidence>
<name>A0ABS0SD30_9HYPH</name>
<evidence type="ECO:0000313" key="6">
    <source>
        <dbReference type="EMBL" id="MBI1621207.1"/>
    </source>
</evidence>
<keyword evidence="7" id="KW-1185">Reference proteome</keyword>
<dbReference type="RefSeq" id="WP_198476609.1">
    <property type="nucleotide sequence ID" value="NZ_JADGMQ010000007.1"/>
</dbReference>
<protein>
    <submittedName>
        <fullName evidence="6">NUDIX hydrolase</fullName>
    </submittedName>
</protein>
<feature type="domain" description="Nudix hydrolase" evidence="5">
    <location>
        <begin position="11"/>
        <end position="152"/>
    </location>
</feature>
<organism evidence="6 7">
    <name type="scientific">Aquamicrobium zhengzhouense</name>
    <dbReference type="NCBI Taxonomy" id="2781738"/>
    <lineage>
        <taxon>Bacteria</taxon>
        <taxon>Pseudomonadati</taxon>
        <taxon>Pseudomonadota</taxon>
        <taxon>Alphaproteobacteria</taxon>
        <taxon>Hyphomicrobiales</taxon>
        <taxon>Phyllobacteriaceae</taxon>
        <taxon>Aquamicrobium</taxon>
    </lineage>
</organism>
<sequence>MTHFSNLAEDWDREPVSGEVARQYGVLPWRISNEGHLQILLITSMTSRRWIVPKGWPEKGQAPFMSAAIEAFEEAGVIGDIGPQILTEYRYFKELKDGSDLPCLVSLFGFQVRGTLTHWKDAGKRKRRWFNVSEAAKMVSEPELAEYFEALVDDPERLTKHPRERILPVS</sequence>
<dbReference type="InterPro" id="IPR047198">
    <property type="entry name" value="DDP-like_NUDIX"/>
</dbReference>
<comment type="cofactor">
    <cofactor evidence="1">
        <name>Mg(2+)</name>
        <dbReference type="ChEBI" id="CHEBI:18420"/>
    </cofactor>
</comment>
<dbReference type="InterPro" id="IPR015797">
    <property type="entry name" value="NUDIX_hydrolase-like_dom_sf"/>
</dbReference>
<gene>
    <name evidence="6" type="ORF">IOD40_11095</name>
</gene>
<dbReference type="PANTHER" id="PTHR12629">
    <property type="entry name" value="DIPHOSPHOINOSITOL POLYPHOSPHATE PHOSPHOHYDROLASE"/>
    <property type="match status" value="1"/>
</dbReference>
<dbReference type="InterPro" id="IPR000086">
    <property type="entry name" value="NUDIX_hydrolase_dom"/>
</dbReference>
<evidence type="ECO:0000256" key="2">
    <source>
        <dbReference type="ARBA" id="ARBA00022723"/>
    </source>
</evidence>
<accession>A0ABS0SD30</accession>
<keyword evidence="4" id="KW-0460">Magnesium</keyword>
<proteinExistence type="predicted"/>
<keyword evidence="2" id="KW-0479">Metal-binding</keyword>
<dbReference type="GO" id="GO:0016787">
    <property type="term" value="F:hydrolase activity"/>
    <property type="evidence" value="ECO:0007669"/>
    <property type="project" value="UniProtKB-KW"/>
</dbReference>